<feature type="region of interest" description="Disordered" evidence="9">
    <location>
        <begin position="558"/>
        <end position="578"/>
    </location>
</feature>
<dbReference type="PANTHER" id="PTHR31312">
    <property type="entry name" value="TRANSCRIPTION ACTIVATOR GLK1"/>
    <property type="match status" value="1"/>
</dbReference>
<evidence type="ECO:0000256" key="2">
    <source>
        <dbReference type="ARBA" id="ARBA00023012"/>
    </source>
</evidence>
<dbReference type="PROSITE" id="PS51294">
    <property type="entry name" value="HTH_MYB"/>
    <property type="match status" value="1"/>
</dbReference>
<feature type="domain" description="HTH myb-type" evidence="11">
    <location>
        <begin position="335"/>
        <end position="394"/>
    </location>
</feature>
<dbReference type="Pfam" id="PF00249">
    <property type="entry name" value="Myb_DNA-binding"/>
    <property type="match status" value="1"/>
</dbReference>
<dbReference type="FunFam" id="1.10.10.60:FF:000007">
    <property type="entry name" value="Two-component response regulator"/>
    <property type="match status" value="1"/>
</dbReference>
<evidence type="ECO:0000256" key="9">
    <source>
        <dbReference type="SAM" id="MobiDB-lite"/>
    </source>
</evidence>
<dbReference type="Gene3D" id="1.10.10.60">
    <property type="entry name" value="Homeodomain-like"/>
    <property type="match status" value="1"/>
</dbReference>
<dbReference type="Proteomes" id="UP001187471">
    <property type="component" value="Unassembled WGS sequence"/>
</dbReference>
<feature type="compositionally biased region" description="Polar residues" evidence="9">
    <location>
        <begin position="318"/>
        <end position="333"/>
    </location>
</feature>
<dbReference type="Pfam" id="PF00072">
    <property type="entry name" value="Response_reg"/>
    <property type="match status" value="1"/>
</dbReference>
<keyword evidence="3" id="KW-0805">Transcription regulation</keyword>
<dbReference type="GO" id="GO:0005634">
    <property type="term" value="C:nucleus"/>
    <property type="evidence" value="ECO:0007669"/>
    <property type="project" value="UniProtKB-SubCell"/>
</dbReference>
<keyword evidence="6" id="KW-0539">Nucleus</keyword>
<evidence type="ECO:0000256" key="5">
    <source>
        <dbReference type="ARBA" id="ARBA00023163"/>
    </source>
</evidence>
<protein>
    <recommendedName>
        <fullName evidence="14">Two-component response regulator-like APRR2</fullName>
    </recommendedName>
</protein>
<evidence type="ECO:0000313" key="12">
    <source>
        <dbReference type="EMBL" id="KAK2985041.1"/>
    </source>
</evidence>
<evidence type="ECO:0000256" key="7">
    <source>
        <dbReference type="ARBA" id="ARBA00061767"/>
    </source>
</evidence>
<keyword evidence="13" id="KW-1185">Reference proteome</keyword>
<evidence type="ECO:0000259" key="10">
    <source>
        <dbReference type="PROSITE" id="PS50110"/>
    </source>
</evidence>
<dbReference type="SUPFAM" id="SSF52172">
    <property type="entry name" value="CheY-like"/>
    <property type="match status" value="1"/>
</dbReference>
<feature type="region of interest" description="Disordered" evidence="9">
    <location>
        <begin position="246"/>
        <end position="337"/>
    </location>
</feature>
<comment type="subunit">
    <text evidence="7">Binds the target DNA as a monomer.</text>
</comment>
<gene>
    <name evidence="12" type="ORF">RJ640_016961</name>
</gene>
<comment type="subcellular location">
    <subcellularLocation>
        <location evidence="1">Nucleus</location>
    </subcellularLocation>
</comment>
<dbReference type="InterPro" id="IPR017930">
    <property type="entry name" value="Myb_dom"/>
</dbReference>
<feature type="compositionally biased region" description="Basic and acidic residues" evidence="9">
    <location>
        <begin position="246"/>
        <end position="259"/>
    </location>
</feature>
<dbReference type="InterPro" id="IPR006447">
    <property type="entry name" value="Myb_dom_plants"/>
</dbReference>
<dbReference type="InterPro" id="IPR009057">
    <property type="entry name" value="Homeodomain-like_sf"/>
</dbReference>
<keyword evidence="5" id="KW-0804">Transcription</keyword>
<evidence type="ECO:0000313" key="13">
    <source>
        <dbReference type="Proteomes" id="UP001187471"/>
    </source>
</evidence>
<dbReference type="GO" id="GO:0003700">
    <property type="term" value="F:DNA-binding transcription factor activity"/>
    <property type="evidence" value="ECO:0007669"/>
    <property type="project" value="InterPro"/>
</dbReference>
<dbReference type="NCBIfam" id="TIGR01557">
    <property type="entry name" value="myb_SHAQKYF"/>
    <property type="match status" value="1"/>
</dbReference>
<comment type="caution">
    <text evidence="12">The sequence shown here is derived from an EMBL/GenBank/DDBJ whole genome shotgun (WGS) entry which is preliminary data.</text>
</comment>
<dbReference type="FunFam" id="3.40.50.2300:FF:000206">
    <property type="entry name" value="Two-component response regulator-like APRR2"/>
    <property type="match status" value="1"/>
</dbReference>
<dbReference type="Gene3D" id="3.40.50.2300">
    <property type="match status" value="1"/>
</dbReference>
<dbReference type="SUPFAM" id="SSF46689">
    <property type="entry name" value="Homeodomain-like"/>
    <property type="match status" value="1"/>
</dbReference>
<keyword evidence="4" id="KW-0238">DNA-binding</keyword>
<name>A0AA88RLA6_9ASTE</name>
<dbReference type="InterPro" id="IPR001005">
    <property type="entry name" value="SANT/Myb"/>
</dbReference>
<evidence type="ECO:0000256" key="6">
    <source>
        <dbReference type="ARBA" id="ARBA00023242"/>
    </source>
</evidence>
<dbReference type="InterPro" id="IPR001789">
    <property type="entry name" value="Sig_transdc_resp-reg_receiver"/>
</dbReference>
<comment type="caution">
    <text evidence="8">Lacks conserved residue(s) required for the propagation of feature annotation.</text>
</comment>
<evidence type="ECO:0000256" key="3">
    <source>
        <dbReference type="ARBA" id="ARBA00023015"/>
    </source>
</evidence>
<feature type="region of interest" description="Disordered" evidence="9">
    <location>
        <begin position="204"/>
        <end position="226"/>
    </location>
</feature>
<dbReference type="AlphaFoldDB" id="A0AA88RLA6"/>
<reference evidence="12" key="1">
    <citation type="submission" date="2022-12" db="EMBL/GenBank/DDBJ databases">
        <title>Draft genome assemblies for two species of Escallonia (Escalloniales).</title>
        <authorList>
            <person name="Chanderbali A."/>
            <person name="Dervinis C."/>
            <person name="Anghel I."/>
            <person name="Soltis D."/>
            <person name="Soltis P."/>
            <person name="Zapata F."/>
        </authorList>
    </citation>
    <scope>NUCLEOTIDE SEQUENCE</scope>
    <source>
        <strain evidence="12">UCBG92.1500</strain>
        <tissue evidence="12">Leaf</tissue>
    </source>
</reference>
<evidence type="ECO:0008006" key="14">
    <source>
        <dbReference type="Google" id="ProtNLM"/>
    </source>
</evidence>
<dbReference type="PROSITE" id="PS50110">
    <property type="entry name" value="RESPONSE_REGULATORY"/>
    <property type="match status" value="1"/>
</dbReference>
<evidence type="ECO:0000259" key="11">
    <source>
        <dbReference type="PROSITE" id="PS51294"/>
    </source>
</evidence>
<evidence type="ECO:0000256" key="1">
    <source>
        <dbReference type="ARBA" id="ARBA00004123"/>
    </source>
</evidence>
<dbReference type="EMBL" id="JAVXUO010001195">
    <property type="protein sequence ID" value="KAK2985041.1"/>
    <property type="molecule type" value="Genomic_DNA"/>
</dbReference>
<organism evidence="12 13">
    <name type="scientific">Escallonia rubra</name>
    <dbReference type="NCBI Taxonomy" id="112253"/>
    <lineage>
        <taxon>Eukaryota</taxon>
        <taxon>Viridiplantae</taxon>
        <taxon>Streptophyta</taxon>
        <taxon>Embryophyta</taxon>
        <taxon>Tracheophyta</taxon>
        <taxon>Spermatophyta</taxon>
        <taxon>Magnoliopsida</taxon>
        <taxon>eudicotyledons</taxon>
        <taxon>Gunneridae</taxon>
        <taxon>Pentapetalae</taxon>
        <taxon>asterids</taxon>
        <taxon>campanulids</taxon>
        <taxon>Escalloniales</taxon>
        <taxon>Escalloniaceae</taxon>
        <taxon>Escallonia</taxon>
    </lineage>
</organism>
<keyword evidence="2" id="KW-0902">Two-component regulatory system</keyword>
<feature type="compositionally biased region" description="Polar residues" evidence="9">
    <location>
        <begin position="260"/>
        <end position="277"/>
    </location>
</feature>
<feature type="domain" description="Response regulatory" evidence="10">
    <location>
        <begin position="43"/>
        <end position="156"/>
    </location>
</feature>
<dbReference type="SMART" id="SM00448">
    <property type="entry name" value="REC"/>
    <property type="match status" value="1"/>
</dbReference>
<evidence type="ECO:0000256" key="4">
    <source>
        <dbReference type="ARBA" id="ARBA00023125"/>
    </source>
</evidence>
<dbReference type="GO" id="GO:0000976">
    <property type="term" value="F:transcription cis-regulatory region binding"/>
    <property type="evidence" value="ECO:0007669"/>
    <property type="project" value="TreeGrafter"/>
</dbReference>
<evidence type="ECO:0000256" key="8">
    <source>
        <dbReference type="PROSITE-ProRule" id="PRU00169"/>
    </source>
</evidence>
<dbReference type="InterPro" id="IPR011006">
    <property type="entry name" value="CheY-like_superfamily"/>
</dbReference>
<feature type="non-terminal residue" evidence="12">
    <location>
        <position position="578"/>
    </location>
</feature>
<dbReference type="InterPro" id="IPR044825">
    <property type="entry name" value="GLK1/2-like"/>
</dbReference>
<dbReference type="PANTHER" id="PTHR31312:SF4">
    <property type="entry name" value="TWO-COMPONENT RESPONSE REGULATOR-LIKE APRR2"/>
    <property type="match status" value="1"/>
</dbReference>
<dbReference type="GO" id="GO:0000160">
    <property type="term" value="P:phosphorelay signal transduction system"/>
    <property type="evidence" value="ECO:0007669"/>
    <property type="project" value="UniProtKB-KW"/>
</dbReference>
<accession>A0AA88RLA6</accession>
<sequence>HENGLNVDVICNNHQSPEEDAKPAMVCTAKDLVGWKDFPKGLRVLLLDEDSNSAAEIRSMLEAMDYIVSTFYDETTALSAISNKSQVFHVAVVQVSLSNSSGRFKFLESAKDLPIIMTSEVECLSTMMKCIALGAVEVLKKPLSEDKLRNIWQHVVHRVFNEGGEDHSELLKPAKESVVSMLQFQFENEEPKIQVPMGTEDVVEGQENQDQSAGSDKYPAPSTPQINRRLRLVDDWYCPDQTNCSTEKESIEQDGESKSVETTCTNSGAETTDQESPPQRLEEAAIEEDESTDGSKGEIKLSSCPPSKDCRSHFGGNENPNKASGLHNSSGTKANRKRMKVDWTPDLHKSFVQAVEQLGVEQAIPSRILELMKVQGLTRHNIASHLQKYRLHRKHNLPKENTRKWPQLAGSTHRPIMAFPPHVSNNALATSQVYPAWVPPSSYHADVRLWHPPYYPAWQSTQSWNWKPYPGMYADAWGCPVMPPPLGPSSLPQNGSMYWSAGTMHNNCSMPQKSFDPYPAEEVIDKVVKEAISKPWLPLPLGLKPPSTEGVLNELSKQGISTVPPPPPPPHINGTRHL</sequence>
<dbReference type="GO" id="GO:0045893">
    <property type="term" value="P:positive regulation of DNA-templated transcription"/>
    <property type="evidence" value="ECO:0007669"/>
    <property type="project" value="InterPro"/>
</dbReference>
<proteinExistence type="predicted"/>